<dbReference type="Proteomes" id="UP001432027">
    <property type="component" value="Unassembled WGS sequence"/>
</dbReference>
<feature type="compositionally biased region" description="Basic and acidic residues" evidence="1">
    <location>
        <begin position="205"/>
        <end position="215"/>
    </location>
</feature>
<feature type="region of interest" description="Disordered" evidence="1">
    <location>
        <begin position="1"/>
        <end position="109"/>
    </location>
</feature>
<feature type="compositionally biased region" description="Low complexity" evidence="1">
    <location>
        <begin position="148"/>
        <end position="163"/>
    </location>
</feature>
<dbReference type="AlphaFoldDB" id="A0AAV5UN87"/>
<gene>
    <name evidence="2" type="ORF">PENTCL1PPCAC_30216</name>
</gene>
<feature type="non-terminal residue" evidence="2">
    <location>
        <position position="1"/>
    </location>
</feature>
<feature type="region of interest" description="Disordered" evidence="1">
    <location>
        <begin position="367"/>
        <end position="388"/>
    </location>
</feature>
<evidence type="ECO:0000313" key="3">
    <source>
        <dbReference type="Proteomes" id="UP001432027"/>
    </source>
</evidence>
<feature type="compositionally biased region" description="Acidic residues" evidence="1">
    <location>
        <begin position="63"/>
        <end position="73"/>
    </location>
</feature>
<feature type="compositionally biased region" description="Polar residues" evidence="1">
    <location>
        <begin position="377"/>
        <end position="387"/>
    </location>
</feature>
<protein>
    <submittedName>
        <fullName evidence="2">Uncharacterized protein</fullName>
    </submittedName>
</protein>
<evidence type="ECO:0000256" key="1">
    <source>
        <dbReference type="SAM" id="MobiDB-lite"/>
    </source>
</evidence>
<feature type="region of interest" description="Disordered" evidence="1">
    <location>
        <begin position="252"/>
        <end position="288"/>
    </location>
</feature>
<proteinExistence type="predicted"/>
<sequence length="463" mass="49919">LEDDDPVGEAEEEGRILIRRPPSLIAVQAARSVADVAENKSDELRHDHDETQGSSDHSSPPDLEPDAEPEIETDPVCVLPQAPLRLEHAERVNQSALTDQQHQKKPRESTYALEDAITNDPTMTKPLKPAQTAKRQMDPRTPTVKGINEMMNNTPASNNNKTNGASTRKEGSPDIIFLETISAKTVAVFVPLTPSQHAAMYRERMAKKREEEQRRLAVNKSASNTTNDSAHSGASSAADNCCLSRIATSSDSGEAADLSSGNTGAKGSSPPRLSAPVTSSGAGEDDGPALGPMLMVSYLKAYVGKETSCTPPGRASLHSKRKSVRHKYMLNLSYHDICCSLQIDFDSIQVASPITAIDSNLTVAARPPLRRKCGDGPSTSSAPTPSRLSVAKCASTTNTVLPHAPLRLERAHRERQKKEPTAVSDAPSTSSLKRPPRSCKSRSTSSGKRLRIEEDEVDAEIEL</sequence>
<feature type="region of interest" description="Disordered" evidence="1">
    <location>
        <begin position="205"/>
        <end position="236"/>
    </location>
</feature>
<dbReference type="EMBL" id="BTSX01000006">
    <property type="protein sequence ID" value="GMT08042.1"/>
    <property type="molecule type" value="Genomic_DNA"/>
</dbReference>
<organism evidence="2 3">
    <name type="scientific">Pristionchus entomophagus</name>
    <dbReference type="NCBI Taxonomy" id="358040"/>
    <lineage>
        <taxon>Eukaryota</taxon>
        <taxon>Metazoa</taxon>
        <taxon>Ecdysozoa</taxon>
        <taxon>Nematoda</taxon>
        <taxon>Chromadorea</taxon>
        <taxon>Rhabditida</taxon>
        <taxon>Rhabditina</taxon>
        <taxon>Diplogasteromorpha</taxon>
        <taxon>Diplogasteroidea</taxon>
        <taxon>Neodiplogasteridae</taxon>
        <taxon>Pristionchus</taxon>
    </lineage>
</organism>
<keyword evidence="3" id="KW-1185">Reference proteome</keyword>
<comment type="caution">
    <text evidence="2">The sequence shown here is derived from an EMBL/GenBank/DDBJ whole genome shotgun (WGS) entry which is preliminary data.</text>
</comment>
<feature type="compositionally biased region" description="Acidic residues" evidence="1">
    <location>
        <begin position="453"/>
        <end position="463"/>
    </location>
</feature>
<feature type="compositionally biased region" description="Basic and acidic residues" evidence="1">
    <location>
        <begin position="37"/>
        <end position="51"/>
    </location>
</feature>
<feature type="region of interest" description="Disordered" evidence="1">
    <location>
        <begin position="120"/>
        <end position="139"/>
    </location>
</feature>
<accession>A0AAV5UN87</accession>
<feature type="region of interest" description="Disordered" evidence="1">
    <location>
        <begin position="401"/>
        <end position="463"/>
    </location>
</feature>
<feature type="compositionally biased region" description="Basic and acidic residues" evidence="1">
    <location>
        <begin position="406"/>
        <end position="420"/>
    </location>
</feature>
<feature type="region of interest" description="Disordered" evidence="1">
    <location>
        <begin position="148"/>
        <end position="170"/>
    </location>
</feature>
<evidence type="ECO:0000313" key="2">
    <source>
        <dbReference type="EMBL" id="GMT08042.1"/>
    </source>
</evidence>
<feature type="compositionally biased region" description="Acidic residues" evidence="1">
    <location>
        <begin position="1"/>
        <end position="12"/>
    </location>
</feature>
<name>A0AAV5UN87_9BILA</name>
<reference evidence="2" key="1">
    <citation type="submission" date="2023-10" db="EMBL/GenBank/DDBJ databases">
        <title>Genome assembly of Pristionchus species.</title>
        <authorList>
            <person name="Yoshida K."/>
            <person name="Sommer R.J."/>
        </authorList>
    </citation>
    <scope>NUCLEOTIDE SEQUENCE</scope>
    <source>
        <strain evidence="2">RS0144</strain>
    </source>
</reference>